<evidence type="ECO:0000259" key="1">
    <source>
        <dbReference type="PROSITE" id="PS50943"/>
    </source>
</evidence>
<protein>
    <recommendedName>
        <fullName evidence="1">HTH cro/C1-type domain-containing protein</fullName>
    </recommendedName>
</protein>
<keyword evidence="3" id="KW-1185">Reference proteome</keyword>
<name>A0ABQ6DV82_9GAMM</name>
<dbReference type="Proteomes" id="UP001157353">
    <property type="component" value="Unassembled WGS sequence"/>
</dbReference>
<gene>
    <name evidence="2" type="ORF">GCM10007916_00600</name>
</gene>
<accession>A0ABQ6DV82</accession>
<comment type="caution">
    <text evidence="2">The sequence shown here is derived from an EMBL/GenBank/DDBJ whole genome shotgun (WGS) entry which is preliminary data.</text>
</comment>
<dbReference type="RefSeq" id="WP_284202118.1">
    <property type="nucleotide sequence ID" value="NZ_BSPQ01000001.1"/>
</dbReference>
<evidence type="ECO:0000313" key="2">
    <source>
        <dbReference type="EMBL" id="GLS88993.1"/>
    </source>
</evidence>
<dbReference type="PROSITE" id="PS50943">
    <property type="entry name" value="HTH_CROC1"/>
    <property type="match status" value="1"/>
</dbReference>
<dbReference type="InterPro" id="IPR001387">
    <property type="entry name" value="Cro/C1-type_HTH"/>
</dbReference>
<organism evidence="2 3">
    <name type="scientific">Psychromonas marina</name>
    <dbReference type="NCBI Taxonomy" id="88364"/>
    <lineage>
        <taxon>Bacteria</taxon>
        <taxon>Pseudomonadati</taxon>
        <taxon>Pseudomonadota</taxon>
        <taxon>Gammaproteobacteria</taxon>
        <taxon>Alteromonadales</taxon>
        <taxon>Psychromonadaceae</taxon>
        <taxon>Psychromonas</taxon>
    </lineage>
</organism>
<sequence>MINNSILKMRNEIDELHKLLVEKVDELELKSTNPNDGVDLNEMNELAALMKYKRKELEISMEDLELQTSLSYSTLKRIFSNPSSARFSSVIMVLKELGIKSWAEK</sequence>
<feature type="domain" description="HTH cro/C1-type" evidence="1">
    <location>
        <begin position="50"/>
        <end position="105"/>
    </location>
</feature>
<evidence type="ECO:0000313" key="3">
    <source>
        <dbReference type="Proteomes" id="UP001157353"/>
    </source>
</evidence>
<dbReference type="InterPro" id="IPR010982">
    <property type="entry name" value="Lambda_DNA-bd_dom_sf"/>
</dbReference>
<dbReference type="Gene3D" id="1.10.260.40">
    <property type="entry name" value="lambda repressor-like DNA-binding domains"/>
    <property type="match status" value="1"/>
</dbReference>
<dbReference type="SUPFAM" id="SSF47413">
    <property type="entry name" value="lambda repressor-like DNA-binding domains"/>
    <property type="match status" value="1"/>
</dbReference>
<proteinExistence type="predicted"/>
<dbReference type="EMBL" id="BSPQ01000001">
    <property type="protein sequence ID" value="GLS88993.1"/>
    <property type="molecule type" value="Genomic_DNA"/>
</dbReference>
<reference evidence="3" key="1">
    <citation type="journal article" date="2019" name="Int. J. Syst. Evol. Microbiol.">
        <title>The Global Catalogue of Microorganisms (GCM) 10K type strain sequencing project: providing services to taxonomists for standard genome sequencing and annotation.</title>
        <authorList>
            <consortium name="The Broad Institute Genomics Platform"/>
            <consortium name="The Broad Institute Genome Sequencing Center for Infectious Disease"/>
            <person name="Wu L."/>
            <person name="Ma J."/>
        </authorList>
    </citation>
    <scope>NUCLEOTIDE SEQUENCE [LARGE SCALE GENOMIC DNA]</scope>
    <source>
        <strain evidence="3">NBRC 103166</strain>
    </source>
</reference>